<organism evidence="2 4">
    <name type="scientific">Mycobacterium talmoniae</name>
    <dbReference type="NCBI Taxonomy" id="1858794"/>
    <lineage>
        <taxon>Bacteria</taxon>
        <taxon>Bacillati</taxon>
        <taxon>Actinomycetota</taxon>
        <taxon>Actinomycetes</taxon>
        <taxon>Mycobacteriales</taxon>
        <taxon>Mycobacteriaceae</taxon>
        <taxon>Mycobacterium</taxon>
    </lineage>
</organism>
<dbReference type="AlphaFoldDB" id="A0A1S1N5J8"/>
<feature type="transmembrane region" description="Helical" evidence="1">
    <location>
        <begin position="42"/>
        <end position="67"/>
    </location>
</feature>
<feature type="transmembrane region" description="Helical" evidence="1">
    <location>
        <begin position="12"/>
        <end position="30"/>
    </location>
</feature>
<sequence>MQVSRALGDVGWWVFIVGLLLGEPSAGAPLPRRYADPAPGGFYIANAVTAAAWLALVTVVIAAVVNAVLLRRWWFGVATAAAPILGAAIVLFALHERAGSVGGSLQLGPLPAALLVLVGIAVREVWSRAVVPSVDTHG</sequence>
<reference evidence="3 5" key="2">
    <citation type="journal article" date="2017" name="Int. J. Syst. Evol. Microbiol.">
        <title>Mycobacterium talmoniae sp. nov., a slowly growing mycobacterium isolated from human respiratory samples.</title>
        <authorList>
            <person name="Davidson R.M."/>
            <person name="DeGroote M.A."/>
            <person name="Marola J.L."/>
            <person name="Buss S."/>
            <person name="Jones V."/>
            <person name="McNeil M.R."/>
            <person name="Freifeld A.G."/>
            <person name="Elaine Epperson L."/>
            <person name="Hasan N.A."/>
            <person name="Jackson M."/>
            <person name="Iwen P.C."/>
            <person name="Salfinger M."/>
            <person name="Strong M."/>
        </authorList>
    </citation>
    <scope>NUCLEOTIDE SEQUENCE [LARGE SCALE GENOMIC DNA]</scope>
    <source>
        <strain evidence="3 5">ATCC BAA-2683</strain>
    </source>
</reference>
<dbReference type="Proteomes" id="UP000179734">
    <property type="component" value="Unassembled WGS sequence"/>
</dbReference>
<name>A0A1S1N5J8_9MYCO</name>
<gene>
    <name evidence="2" type="ORF">BKN37_23545</name>
    <name evidence="3" type="ORF">C1Y40_04236</name>
</gene>
<evidence type="ECO:0000256" key="1">
    <source>
        <dbReference type="SAM" id="Phobius"/>
    </source>
</evidence>
<evidence type="ECO:0000313" key="2">
    <source>
        <dbReference type="EMBL" id="OHU94627.1"/>
    </source>
</evidence>
<dbReference type="RefSeq" id="WP_071029354.1">
    <property type="nucleotide sequence ID" value="NZ_MLQM01000196.1"/>
</dbReference>
<comment type="caution">
    <text evidence="2">The sequence shown here is derived from an EMBL/GenBank/DDBJ whole genome shotgun (WGS) entry which is preliminary data.</text>
</comment>
<keyword evidence="4" id="KW-1185">Reference proteome</keyword>
<feature type="transmembrane region" description="Helical" evidence="1">
    <location>
        <begin position="107"/>
        <end position="126"/>
    </location>
</feature>
<feature type="transmembrane region" description="Helical" evidence="1">
    <location>
        <begin position="73"/>
        <end position="95"/>
    </location>
</feature>
<reference evidence="3" key="3">
    <citation type="submission" date="2018-01" db="EMBL/GenBank/DDBJ databases">
        <authorList>
            <person name="Gaut B.S."/>
            <person name="Morton B.R."/>
            <person name="Clegg M.T."/>
            <person name="Duvall M.R."/>
        </authorList>
    </citation>
    <scope>NUCLEOTIDE SEQUENCE</scope>
    <source>
        <strain evidence="3">ATCC BAA-2683</strain>
    </source>
</reference>
<dbReference type="Proteomes" id="UP000238296">
    <property type="component" value="Unassembled WGS sequence"/>
</dbReference>
<reference evidence="2 4" key="1">
    <citation type="submission" date="2016-10" db="EMBL/GenBank/DDBJ databases">
        <title>Genome sequence of Mycobacterium talmonii.</title>
        <authorList>
            <person name="Greninger A.L."/>
            <person name="Elliott B."/>
            <person name="Vasireddy S."/>
            <person name="Vasireddy R."/>
        </authorList>
    </citation>
    <scope>NUCLEOTIDE SEQUENCE [LARGE SCALE GENOMIC DNA]</scope>
    <source>
        <strain evidence="2">MO-5499</strain>
        <strain evidence="4">NE-TNMC-100812</strain>
    </source>
</reference>
<evidence type="ECO:0000313" key="4">
    <source>
        <dbReference type="Proteomes" id="UP000179734"/>
    </source>
</evidence>
<dbReference type="EMBL" id="MLQM01000196">
    <property type="protein sequence ID" value="OHU94627.1"/>
    <property type="molecule type" value="Genomic_DNA"/>
</dbReference>
<evidence type="ECO:0000313" key="5">
    <source>
        <dbReference type="Proteomes" id="UP000238296"/>
    </source>
</evidence>
<proteinExistence type="predicted"/>
<dbReference type="EMBL" id="PPEA01000612">
    <property type="protein sequence ID" value="PQM45589.1"/>
    <property type="molecule type" value="Genomic_DNA"/>
</dbReference>
<keyword evidence="1" id="KW-0472">Membrane</keyword>
<evidence type="ECO:0000313" key="3">
    <source>
        <dbReference type="EMBL" id="PQM45589.1"/>
    </source>
</evidence>
<keyword evidence="1" id="KW-1133">Transmembrane helix</keyword>
<accession>A0A1S1N5J8</accession>
<protein>
    <submittedName>
        <fullName evidence="2">Uncharacterized protein</fullName>
    </submittedName>
</protein>
<keyword evidence="1" id="KW-0812">Transmembrane</keyword>